<sequence length="38" mass="4605">MSYICYISFITNKIIHIQNLRGDLRLRNIDDAFCFIFH</sequence>
<dbReference type="EMBL" id="BK015555">
    <property type="protein sequence ID" value="DAE12638.1"/>
    <property type="molecule type" value="Genomic_DNA"/>
</dbReference>
<organism evidence="1">
    <name type="scientific">Siphoviridae sp. ctOCb13</name>
    <dbReference type="NCBI Taxonomy" id="2825477"/>
    <lineage>
        <taxon>Viruses</taxon>
        <taxon>Duplodnaviria</taxon>
        <taxon>Heunggongvirae</taxon>
        <taxon>Uroviricota</taxon>
        <taxon>Caudoviricetes</taxon>
    </lineage>
</organism>
<proteinExistence type="predicted"/>
<protein>
    <submittedName>
        <fullName evidence="1">Uncharacterized protein</fullName>
    </submittedName>
</protein>
<name>A0A8S5PZZ5_9CAUD</name>
<evidence type="ECO:0000313" key="1">
    <source>
        <dbReference type="EMBL" id="DAE12638.1"/>
    </source>
</evidence>
<reference evidence="1" key="1">
    <citation type="journal article" date="2021" name="Proc. Natl. Acad. Sci. U.S.A.">
        <title>A Catalog of Tens of Thousands of Viruses from Human Metagenomes Reveals Hidden Associations with Chronic Diseases.</title>
        <authorList>
            <person name="Tisza M.J."/>
            <person name="Buck C.B."/>
        </authorList>
    </citation>
    <scope>NUCLEOTIDE SEQUENCE</scope>
    <source>
        <strain evidence="1">CtOCb13</strain>
    </source>
</reference>
<accession>A0A8S5PZZ5</accession>